<gene>
    <name evidence="1" type="ORF">D5086_001876</name>
</gene>
<proteinExistence type="predicted"/>
<keyword evidence="2" id="KW-1185">Reference proteome</keyword>
<organism evidence="1 2">
    <name type="scientific">Populus alba</name>
    <name type="common">White poplar</name>
    <dbReference type="NCBI Taxonomy" id="43335"/>
    <lineage>
        <taxon>Eukaryota</taxon>
        <taxon>Viridiplantae</taxon>
        <taxon>Streptophyta</taxon>
        <taxon>Embryophyta</taxon>
        <taxon>Tracheophyta</taxon>
        <taxon>Spermatophyta</taxon>
        <taxon>Magnoliopsida</taxon>
        <taxon>eudicotyledons</taxon>
        <taxon>Gunneridae</taxon>
        <taxon>Pentapetalae</taxon>
        <taxon>rosids</taxon>
        <taxon>fabids</taxon>
        <taxon>Malpighiales</taxon>
        <taxon>Salicaceae</taxon>
        <taxon>Saliceae</taxon>
        <taxon>Populus</taxon>
    </lineage>
</organism>
<accession>A0ACC4D002</accession>
<sequence>MCTEADTIDNLKTQSPGCKRSKIVATNIKQFTTLNFVHISEERDTPVVKALRRQYLTRSRAAATSDMVLQEKKRLKGPIVVPMSMSNFDDTASTLCCGVFMLVHVAVMLLNHCGCFWLNSVGLLWVHVFCVLCFVMTLWEPVRLASFVCSDGPMFDCAGFLGSQSLSFVVVYVLLCFARIDG</sequence>
<comment type="caution">
    <text evidence="1">The sequence shown here is derived from an EMBL/GenBank/DDBJ whole genome shotgun (WGS) entry which is preliminary data.</text>
</comment>
<evidence type="ECO:0000313" key="1">
    <source>
        <dbReference type="EMBL" id="KAL3610856.1"/>
    </source>
</evidence>
<evidence type="ECO:0000313" key="2">
    <source>
        <dbReference type="Proteomes" id="UP000309997"/>
    </source>
</evidence>
<reference evidence="1 2" key="1">
    <citation type="journal article" date="2024" name="Plant Biotechnol. J.">
        <title>Genome and CRISPR/Cas9 system of a widespread forest tree (Populus alba) in the world.</title>
        <authorList>
            <person name="Liu Y.J."/>
            <person name="Jiang P.F."/>
            <person name="Han X.M."/>
            <person name="Li X.Y."/>
            <person name="Wang H.M."/>
            <person name="Wang Y.J."/>
            <person name="Wang X.X."/>
            <person name="Zeng Q.Y."/>
        </authorList>
    </citation>
    <scope>NUCLEOTIDE SEQUENCE [LARGE SCALE GENOMIC DNA]</scope>
    <source>
        <strain evidence="2">cv. PAL-ZL1</strain>
    </source>
</reference>
<protein>
    <submittedName>
        <fullName evidence="1">Uncharacterized protein</fullName>
    </submittedName>
</protein>
<dbReference type="EMBL" id="RCHU02000001">
    <property type="protein sequence ID" value="KAL3610856.1"/>
    <property type="molecule type" value="Genomic_DNA"/>
</dbReference>
<name>A0ACC4D002_POPAL</name>
<dbReference type="Proteomes" id="UP000309997">
    <property type="component" value="Unassembled WGS sequence"/>
</dbReference>